<dbReference type="Pfam" id="PF12710">
    <property type="entry name" value="HAD"/>
    <property type="match status" value="1"/>
</dbReference>
<keyword evidence="2" id="KW-0378">Hydrolase</keyword>
<evidence type="ECO:0000313" key="5">
    <source>
        <dbReference type="Proteomes" id="UP000066014"/>
    </source>
</evidence>
<dbReference type="CDD" id="cd02612">
    <property type="entry name" value="HAD_PGPPase"/>
    <property type="match status" value="1"/>
</dbReference>
<dbReference type="NCBIfam" id="TIGR01490">
    <property type="entry name" value="HAD-SF-IB-hyp1"/>
    <property type="match status" value="1"/>
</dbReference>
<dbReference type="Gene3D" id="3.40.50.1000">
    <property type="entry name" value="HAD superfamily/HAD-like"/>
    <property type="match status" value="1"/>
</dbReference>
<dbReference type="InterPro" id="IPR006385">
    <property type="entry name" value="HAD_hydro_SerB1"/>
</dbReference>
<name>A0A060NYH0_9BURK</name>
<reference evidence="4 5" key="1">
    <citation type="journal article" date="2014" name="Nat. Commun.">
        <title>Physiological and genomic features of highly alkaliphilic hydrogen-utilizing Betaproteobacteria from a continental serpentinizing site.</title>
        <authorList>
            <person name="Suzuki S."/>
            <person name="Kuenen J.G."/>
            <person name="Schipper K."/>
            <person name="van der Velde S."/>
            <person name="Ishii S."/>
            <person name="Wu A."/>
            <person name="Sorokin D.Y."/>
            <person name="Tenney A."/>
            <person name="Meng X.Y."/>
            <person name="Morrill P.L."/>
            <person name="Kamagata Y."/>
            <person name="Muyzer G."/>
            <person name="Nealson K.H."/>
        </authorList>
    </citation>
    <scope>NUCLEOTIDE SEQUENCE [LARGE SCALE GENOMIC DNA]</scope>
    <source>
        <strain evidence="4 5">B1</strain>
    </source>
</reference>
<proteinExistence type="predicted"/>
<evidence type="ECO:0000256" key="3">
    <source>
        <dbReference type="ARBA" id="ARBA00022842"/>
    </source>
</evidence>
<dbReference type="HOGENOM" id="CLU_052657_1_1_4"/>
<keyword evidence="5" id="KW-1185">Reference proteome</keyword>
<keyword evidence="1" id="KW-0479">Metal-binding</keyword>
<dbReference type="GO" id="GO:0046872">
    <property type="term" value="F:metal ion binding"/>
    <property type="evidence" value="ECO:0007669"/>
    <property type="project" value="UniProtKB-KW"/>
</dbReference>
<dbReference type="RefSeq" id="WP_045536282.1">
    <property type="nucleotide sequence ID" value="NZ_AP014569.1"/>
</dbReference>
<dbReference type="KEGG" id="cbab:SMCB_1696"/>
<organism evidence="4 5">
    <name type="scientific">Serpentinimonas maccroryi</name>
    <dbReference type="NCBI Taxonomy" id="1458426"/>
    <lineage>
        <taxon>Bacteria</taxon>
        <taxon>Pseudomonadati</taxon>
        <taxon>Pseudomonadota</taxon>
        <taxon>Betaproteobacteria</taxon>
        <taxon>Burkholderiales</taxon>
        <taxon>Comamonadaceae</taxon>
        <taxon>Serpentinimonas</taxon>
    </lineage>
</organism>
<dbReference type="PANTHER" id="PTHR43344">
    <property type="entry name" value="PHOSPHOSERINE PHOSPHATASE"/>
    <property type="match status" value="1"/>
</dbReference>
<dbReference type="OrthoDB" id="9784466at2"/>
<keyword evidence="3" id="KW-0460">Magnesium</keyword>
<protein>
    <submittedName>
        <fullName evidence="4">Phosphoserine phosphatase</fullName>
    </submittedName>
</protein>
<evidence type="ECO:0000256" key="1">
    <source>
        <dbReference type="ARBA" id="ARBA00022723"/>
    </source>
</evidence>
<dbReference type="InterPro" id="IPR050582">
    <property type="entry name" value="HAD-like_SerB"/>
</dbReference>
<dbReference type="NCBIfam" id="TIGR01488">
    <property type="entry name" value="HAD-SF-IB"/>
    <property type="match status" value="1"/>
</dbReference>
<dbReference type="SUPFAM" id="SSF56784">
    <property type="entry name" value="HAD-like"/>
    <property type="match status" value="1"/>
</dbReference>
<dbReference type="GO" id="GO:0016787">
    <property type="term" value="F:hydrolase activity"/>
    <property type="evidence" value="ECO:0007669"/>
    <property type="project" value="UniProtKB-KW"/>
</dbReference>
<dbReference type="InterPro" id="IPR023214">
    <property type="entry name" value="HAD_sf"/>
</dbReference>
<accession>A0A060NYH0</accession>
<dbReference type="AlphaFoldDB" id="A0A060NYH0"/>
<sequence length="225" mass="25056">MKLALFDLDHTLLPLDSDHAWGQFTTRIGWTDAETFTRRNDEFFAQYQAGALDIHDYVRFSTAAVRERGAQAAAAAHQQYMREVITPQLRPAAFELIERHRRAGDALLIITATNEFVTRPIAHAFGIDELLAVELARGPDGWYSGEIAGTPSFREGKVQRLEQWLAARGLGWGQVHTTFYSDSLNDLPLLEKADVPVATNPSAGLRALAQQRGWPILDLFDTAPA</sequence>
<evidence type="ECO:0000256" key="2">
    <source>
        <dbReference type="ARBA" id="ARBA00022801"/>
    </source>
</evidence>
<dbReference type="EMBL" id="AP014569">
    <property type="protein sequence ID" value="BAO83924.1"/>
    <property type="molecule type" value="Genomic_DNA"/>
</dbReference>
<dbReference type="Gene3D" id="1.20.1440.100">
    <property type="entry name" value="SG protein - dephosphorylation function"/>
    <property type="match status" value="1"/>
</dbReference>
<dbReference type="InterPro" id="IPR036412">
    <property type="entry name" value="HAD-like_sf"/>
</dbReference>
<dbReference type="PANTHER" id="PTHR43344:SF13">
    <property type="entry name" value="PHOSPHATASE RV3661-RELATED"/>
    <property type="match status" value="1"/>
</dbReference>
<evidence type="ECO:0000313" key="4">
    <source>
        <dbReference type="EMBL" id="BAO83924.1"/>
    </source>
</evidence>
<gene>
    <name evidence="4" type="ORF">SMCB_1696</name>
</gene>
<dbReference type="STRING" id="1458426.SMCB_1696"/>
<dbReference type="Proteomes" id="UP000066014">
    <property type="component" value="Chromosome"/>
</dbReference>